<feature type="region of interest" description="Disordered" evidence="1">
    <location>
        <begin position="63"/>
        <end position="148"/>
    </location>
</feature>
<protein>
    <submittedName>
        <fullName evidence="2">Uncharacterized protein</fullName>
    </submittedName>
</protein>
<comment type="caution">
    <text evidence="2">The sequence shown here is derived from an EMBL/GenBank/DDBJ whole genome shotgun (WGS) entry which is preliminary data.</text>
</comment>
<reference evidence="2" key="1">
    <citation type="journal article" date="2021" name="IMA Fungus">
        <title>Genomic characterization of three marine fungi, including Emericellopsis atlantica sp. nov. with signatures of a generalist lifestyle and marine biomass degradation.</title>
        <authorList>
            <person name="Hagestad O.C."/>
            <person name="Hou L."/>
            <person name="Andersen J.H."/>
            <person name="Hansen E.H."/>
            <person name="Altermark B."/>
            <person name="Li C."/>
            <person name="Kuhnert E."/>
            <person name="Cox R.J."/>
            <person name="Crous P.W."/>
            <person name="Spatafora J.W."/>
            <person name="Lail K."/>
            <person name="Amirebrahimi M."/>
            <person name="Lipzen A."/>
            <person name="Pangilinan J."/>
            <person name="Andreopoulos W."/>
            <person name="Hayes R.D."/>
            <person name="Ng V."/>
            <person name="Grigoriev I.V."/>
            <person name="Jackson S.A."/>
            <person name="Sutton T.D.S."/>
            <person name="Dobson A.D.W."/>
            <person name="Rama T."/>
        </authorList>
    </citation>
    <scope>NUCLEOTIDE SEQUENCE</scope>
    <source>
        <strain evidence="2">TRa3180A</strain>
    </source>
</reference>
<feature type="compositionally biased region" description="Polar residues" evidence="1">
    <location>
        <begin position="97"/>
        <end position="119"/>
    </location>
</feature>
<accession>A0A9P7ZB42</accession>
<dbReference type="OrthoDB" id="5419666at2759"/>
<name>A0A9P7ZB42_9HELO</name>
<feature type="compositionally biased region" description="Low complexity" evidence="1">
    <location>
        <begin position="71"/>
        <end position="96"/>
    </location>
</feature>
<keyword evidence="3" id="KW-1185">Reference proteome</keyword>
<dbReference type="EMBL" id="MU253747">
    <property type="protein sequence ID" value="KAG9248541.1"/>
    <property type="molecule type" value="Genomic_DNA"/>
</dbReference>
<evidence type="ECO:0000313" key="2">
    <source>
        <dbReference type="EMBL" id="KAG9248541.1"/>
    </source>
</evidence>
<dbReference type="AlphaFoldDB" id="A0A9P7ZB42"/>
<evidence type="ECO:0000313" key="3">
    <source>
        <dbReference type="Proteomes" id="UP000887226"/>
    </source>
</evidence>
<evidence type="ECO:0000256" key="1">
    <source>
        <dbReference type="SAM" id="MobiDB-lite"/>
    </source>
</evidence>
<sequence length="277" mass="30262">MSTSLSRAFTTRRSKAPKDIDVYISLPQRSLTTKHSYTPGAVRTAKISAPVELISTTNMLSYNAPDIYPRSRSSSNSSTMSDAHSSRSSAETSSSSVGTPFTSLESYSRENSPTSTSPEPNHLSCYFGTPGKSASDDEAPQIPTRALSHTKKSAEILARKRSISSRMTSPKNSISRISSSTKYSLNLSTARSSVNMFSSNPETTEYPFGSELAQVSELVEEYGASKGKLPVIDEEERELVSKGLFKFRAEDYMSDLQDLITSTFGDLPKPQMSALWI</sequence>
<dbReference type="Proteomes" id="UP000887226">
    <property type="component" value="Unassembled WGS sequence"/>
</dbReference>
<gene>
    <name evidence="2" type="ORF">BJ878DRAFT_17106</name>
</gene>
<organism evidence="2 3">
    <name type="scientific">Calycina marina</name>
    <dbReference type="NCBI Taxonomy" id="1763456"/>
    <lineage>
        <taxon>Eukaryota</taxon>
        <taxon>Fungi</taxon>
        <taxon>Dikarya</taxon>
        <taxon>Ascomycota</taxon>
        <taxon>Pezizomycotina</taxon>
        <taxon>Leotiomycetes</taxon>
        <taxon>Helotiales</taxon>
        <taxon>Pezizellaceae</taxon>
        <taxon>Calycina</taxon>
    </lineage>
</organism>
<proteinExistence type="predicted"/>